<proteinExistence type="inferred from homology"/>
<evidence type="ECO:0000256" key="4">
    <source>
        <dbReference type="ARBA" id="ARBA00022519"/>
    </source>
</evidence>
<keyword evidence="14" id="KW-1185">Reference proteome</keyword>
<dbReference type="AlphaFoldDB" id="A0A5M6IL77"/>
<keyword evidence="6 10" id="KW-0812">Transmembrane</keyword>
<evidence type="ECO:0000313" key="13">
    <source>
        <dbReference type="EMBL" id="KAA5609021.1"/>
    </source>
</evidence>
<evidence type="ECO:0000256" key="10">
    <source>
        <dbReference type="RuleBase" id="RU003879"/>
    </source>
</evidence>
<evidence type="ECO:0000256" key="6">
    <source>
        <dbReference type="ARBA" id="ARBA00022692"/>
    </source>
</evidence>
<evidence type="ECO:0000256" key="2">
    <source>
        <dbReference type="ARBA" id="ARBA00005811"/>
    </source>
</evidence>
<dbReference type="Proteomes" id="UP000325255">
    <property type="component" value="Unassembled WGS sequence"/>
</dbReference>
<comment type="similarity">
    <text evidence="2 10">Belongs to the ExbD/TolR family.</text>
</comment>
<keyword evidence="10" id="KW-0653">Protein transport</keyword>
<accession>A0A5M6IL77</accession>
<keyword evidence="10" id="KW-0813">Transport</keyword>
<dbReference type="InterPro" id="IPR003400">
    <property type="entry name" value="ExbD"/>
</dbReference>
<reference evidence="13 14" key="1">
    <citation type="submission" date="2019-09" db="EMBL/GenBank/DDBJ databases">
        <title>Genome sequence of Rhodovastum atsumiense, a diverse member of the Acetobacteraceae family of non-sulfur purple photosynthetic bacteria.</title>
        <authorList>
            <person name="Meyer T."/>
            <person name="Kyndt J."/>
        </authorList>
    </citation>
    <scope>NUCLEOTIDE SEQUENCE [LARGE SCALE GENOMIC DNA]</scope>
    <source>
        <strain evidence="13 14">DSM 21279</strain>
    </source>
</reference>
<dbReference type="OrthoDB" id="9798629at2"/>
<keyword evidence="5" id="KW-0132">Cell division</keyword>
<dbReference type="Pfam" id="PF02472">
    <property type="entry name" value="ExbD"/>
    <property type="match status" value="1"/>
</dbReference>
<feature type="transmembrane region" description="Helical" evidence="12">
    <location>
        <begin position="21"/>
        <end position="44"/>
    </location>
</feature>
<dbReference type="PANTHER" id="PTHR30558">
    <property type="entry name" value="EXBD MEMBRANE COMPONENT OF PMF-DRIVEN MACROMOLECULE IMPORT SYSTEM"/>
    <property type="match status" value="1"/>
</dbReference>
<dbReference type="PANTHER" id="PTHR30558:SF7">
    <property type="entry name" value="TOL-PAL SYSTEM PROTEIN TOLR"/>
    <property type="match status" value="1"/>
</dbReference>
<keyword evidence="9" id="KW-0131">Cell cycle</keyword>
<organism evidence="13 14">
    <name type="scientific">Rhodovastum atsumiense</name>
    <dbReference type="NCBI Taxonomy" id="504468"/>
    <lineage>
        <taxon>Bacteria</taxon>
        <taxon>Pseudomonadati</taxon>
        <taxon>Pseudomonadota</taxon>
        <taxon>Alphaproteobacteria</taxon>
        <taxon>Acetobacterales</taxon>
        <taxon>Acetobacteraceae</taxon>
        <taxon>Rhodovastum</taxon>
    </lineage>
</organism>
<keyword evidence="7 12" id="KW-1133">Transmembrane helix</keyword>
<gene>
    <name evidence="13" type="primary">tolR</name>
    <name evidence="13" type="ORF">F1189_26070</name>
</gene>
<sequence>MAASLQGPGRGRGRYRPLAEINVTPLVDVMLVLLIIFMVTAPLMSSSVNVDLPKVNATPINQDNEPLQVSVNAQGQVFLMDSQVELSELVAKLQAIAQDQKDRRIFVRGDRGNTYGRMMEVMGTIIQGGFTKVSLLTEQVSGKAASSAPGAAPAVTAPAPASAPAPVGAAPRRQGRG</sequence>
<protein>
    <submittedName>
        <fullName evidence="13">Protein TolR</fullName>
    </submittedName>
</protein>
<evidence type="ECO:0000256" key="1">
    <source>
        <dbReference type="ARBA" id="ARBA00004162"/>
    </source>
</evidence>
<keyword evidence="8 12" id="KW-0472">Membrane</keyword>
<evidence type="ECO:0000256" key="12">
    <source>
        <dbReference type="SAM" id="Phobius"/>
    </source>
</evidence>
<dbReference type="InterPro" id="IPR014168">
    <property type="entry name" value="Tol-Pal_TolR"/>
</dbReference>
<dbReference type="Gene3D" id="3.30.420.270">
    <property type="match status" value="1"/>
</dbReference>
<comment type="caution">
    <text evidence="13">The sequence shown here is derived from an EMBL/GenBank/DDBJ whole genome shotgun (WGS) entry which is preliminary data.</text>
</comment>
<evidence type="ECO:0000256" key="5">
    <source>
        <dbReference type="ARBA" id="ARBA00022618"/>
    </source>
</evidence>
<dbReference type="EMBL" id="VWPK01000061">
    <property type="protein sequence ID" value="KAA5609021.1"/>
    <property type="molecule type" value="Genomic_DNA"/>
</dbReference>
<dbReference type="NCBIfam" id="TIGR02801">
    <property type="entry name" value="tolR"/>
    <property type="match status" value="1"/>
</dbReference>
<dbReference type="GO" id="GO:0005886">
    <property type="term" value="C:plasma membrane"/>
    <property type="evidence" value="ECO:0007669"/>
    <property type="project" value="UniProtKB-SubCell"/>
</dbReference>
<dbReference type="RefSeq" id="WP_150044382.1">
    <property type="nucleotide sequence ID" value="NZ_OW485601.1"/>
</dbReference>
<feature type="compositionally biased region" description="Low complexity" evidence="11">
    <location>
        <begin position="144"/>
        <end position="171"/>
    </location>
</feature>
<comment type="subcellular location">
    <subcellularLocation>
        <location evidence="1">Cell membrane</location>
        <topology evidence="1">Single-pass membrane protein</topology>
    </subcellularLocation>
    <subcellularLocation>
        <location evidence="10">Cell membrane</location>
        <topology evidence="10">Single-pass type II membrane protein</topology>
    </subcellularLocation>
</comment>
<evidence type="ECO:0000256" key="8">
    <source>
        <dbReference type="ARBA" id="ARBA00023136"/>
    </source>
</evidence>
<name>A0A5M6IL77_9PROT</name>
<dbReference type="GO" id="GO:0015031">
    <property type="term" value="P:protein transport"/>
    <property type="evidence" value="ECO:0007669"/>
    <property type="project" value="UniProtKB-KW"/>
</dbReference>
<feature type="region of interest" description="Disordered" evidence="11">
    <location>
        <begin position="143"/>
        <end position="177"/>
    </location>
</feature>
<evidence type="ECO:0000256" key="11">
    <source>
        <dbReference type="SAM" id="MobiDB-lite"/>
    </source>
</evidence>
<evidence type="ECO:0000256" key="9">
    <source>
        <dbReference type="ARBA" id="ARBA00023306"/>
    </source>
</evidence>
<evidence type="ECO:0000313" key="14">
    <source>
        <dbReference type="Proteomes" id="UP000325255"/>
    </source>
</evidence>
<dbReference type="GO" id="GO:0051301">
    <property type="term" value="P:cell division"/>
    <property type="evidence" value="ECO:0007669"/>
    <property type="project" value="UniProtKB-KW"/>
</dbReference>
<evidence type="ECO:0000256" key="3">
    <source>
        <dbReference type="ARBA" id="ARBA00022475"/>
    </source>
</evidence>
<dbReference type="GO" id="GO:0022857">
    <property type="term" value="F:transmembrane transporter activity"/>
    <property type="evidence" value="ECO:0007669"/>
    <property type="project" value="InterPro"/>
</dbReference>
<keyword evidence="4" id="KW-0997">Cell inner membrane</keyword>
<evidence type="ECO:0000256" key="7">
    <source>
        <dbReference type="ARBA" id="ARBA00022989"/>
    </source>
</evidence>
<keyword evidence="3" id="KW-1003">Cell membrane</keyword>